<proteinExistence type="predicted"/>
<name>A0ABR0FVH2_9PEZI</name>
<keyword evidence="2" id="KW-1185">Reference proteome</keyword>
<dbReference type="GeneID" id="87891326"/>
<protein>
    <submittedName>
        <fullName evidence="1">Uncharacterized protein</fullName>
    </submittedName>
</protein>
<accession>A0ABR0FVH2</accession>
<dbReference type="RefSeq" id="XP_062735833.1">
    <property type="nucleotide sequence ID" value="XM_062872209.1"/>
</dbReference>
<evidence type="ECO:0000313" key="1">
    <source>
        <dbReference type="EMBL" id="KAK4646857.1"/>
    </source>
</evidence>
<dbReference type="Proteomes" id="UP001322138">
    <property type="component" value="Unassembled WGS sequence"/>
</dbReference>
<reference evidence="1 2" key="1">
    <citation type="journal article" date="2023" name="bioRxiv">
        <title>High-quality genome assemblies of four members of thePodospora anserinaspecies complex.</title>
        <authorList>
            <person name="Ament-Velasquez S.L."/>
            <person name="Vogan A.A."/>
            <person name="Wallerman O."/>
            <person name="Hartmann F."/>
            <person name="Gautier V."/>
            <person name="Silar P."/>
            <person name="Giraud T."/>
            <person name="Johannesson H."/>
        </authorList>
    </citation>
    <scope>NUCLEOTIDE SEQUENCE [LARGE SCALE GENOMIC DNA]</scope>
    <source>
        <strain evidence="1 2">CBS 112042</strain>
    </source>
</reference>
<dbReference type="EMBL" id="JAFFGZ010000003">
    <property type="protein sequence ID" value="KAK4646857.1"/>
    <property type="molecule type" value="Genomic_DNA"/>
</dbReference>
<gene>
    <name evidence="1" type="ORF">QC761_0028500</name>
</gene>
<organism evidence="1 2">
    <name type="scientific">Podospora bellae-mahoneyi</name>
    <dbReference type="NCBI Taxonomy" id="2093777"/>
    <lineage>
        <taxon>Eukaryota</taxon>
        <taxon>Fungi</taxon>
        <taxon>Dikarya</taxon>
        <taxon>Ascomycota</taxon>
        <taxon>Pezizomycotina</taxon>
        <taxon>Sordariomycetes</taxon>
        <taxon>Sordariomycetidae</taxon>
        <taxon>Sordariales</taxon>
        <taxon>Podosporaceae</taxon>
        <taxon>Podospora</taxon>
    </lineage>
</organism>
<evidence type="ECO:0000313" key="2">
    <source>
        <dbReference type="Proteomes" id="UP001322138"/>
    </source>
</evidence>
<comment type="caution">
    <text evidence="1">The sequence shown here is derived from an EMBL/GenBank/DDBJ whole genome shotgun (WGS) entry which is preliminary data.</text>
</comment>
<sequence length="172" mass="19298">MGSTWIFCGLKGSVSTLNACLDANGQDLIYGTPRFHAHHPDKDTIYRHLFSKISAINPTADKNRFRLLIPGLRGYPSSPVAYVTHAWAPVQVHLEVDLEKALPDEVSCGFEELRKDILSFSNGDERDHGKTGVYVDVVMTYGIRGEYYTELQHRDQRGAAFERELVGIAWCA</sequence>